<evidence type="ECO:0000256" key="3">
    <source>
        <dbReference type="ARBA" id="ARBA00023145"/>
    </source>
</evidence>
<dbReference type="InterPro" id="IPR043146">
    <property type="entry name" value="Penicillin_amidase_N_B-knob"/>
</dbReference>
<dbReference type="PANTHER" id="PTHR34218:SF5">
    <property type="entry name" value="PENICILLIN ACYLASE FAMILY PROTEIN"/>
    <property type="match status" value="1"/>
</dbReference>
<dbReference type="CDD" id="cd03747">
    <property type="entry name" value="Ntn_PGA_like"/>
    <property type="match status" value="1"/>
</dbReference>
<reference evidence="4" key="1">
    <citation type="submission" date="2023-06" db="EMBL/GenBank/DDBJ databases">
        <title>Cytophagales bacterium Strain LB-30, isolated from soil.</title>
        <authorList>
            <person name="Liu B."/>
        </authorList>
    </citation>
    <scope>NUCLEOTIDE SEQUENCE</scope>
    <source>
        <strain evidence="4">LB-30</strain>
    </source>
</reference>
<dbReference type="Gene3D" id="3.60.20.10">
    <property type="entry name" value="Glutamine Phosphoribosylpyrophosphate, subunit 1, domain 1"/>
    <property type="match status" value="1"/>
</dbReference>
<evidence type="ECO:0000313" key="5">
    <source>
        <dbReference type="Proteomes" id="UP001168552"/>
    </source>
</evidence>
<proteinExistence type="inferred from homology"/>
<comment type="caution">
    <text evidence="4">The sequence shown here is derived from an EMBL/GenBank/DDBJ whole genome shotgun (WGS) entry which is preliminary data.</text>
</comment>
<organism evidence="4 5">
    <name type="scientific">Shiella aurantiaca</name>
    <dbReference type="NCBI Taxonomy" id="3058365"/>
    <lineage>
        <taxon>Bacteria</taxon>
        <taxon>Pseudomonadati</taxon>
        <taxon>Bacteroidota</taxon>
        <taxon>Cytophagia</taxon>
        <taxon>Cytophagales</taxon>
        <taxon>Shiellaceae</taxon>
        <taxon>Shiella</taxon>
    </lineage>
</organism>
<dbReference type="InterPro" id="IPR043147">
    <property type="entry name" value="Penicillin_amidase_A-knob"/>
</dbReference>
<sequence length="798" mass="91096">MRLLKRILLSLLFFVLLASLGIYIYLYSLIPQYEGEATLAGLSEETEVYFDKYGIPHIYAQSETDAFRALGYVHAQERLFQMEMIRRVASGRLSEVLGEEMLNTDKFFLSLGITELAETSDSLYFRNSHAPYAQSAKAYIDGVNNYIRLGKKPIEFSLIGIPLQEFTTKDIYLITAFMSFGFAEGFKIDPLVEHVYQKLGADYLKDWMLGWEEGATKIPVTRRESKATQALAQAASQVVNTLPIPTWIGSNGWVLGPKKTKNGAVILENDTHMGHSAPCVWYEAHIEYPGFGLYGNYVAGFPFPMVGNTRQSGWGLTMFENDDVDFYYEKVNPQDSTQFWANDHWEQAAIRQYTIPVKDKETVSFQVRVTRNGPIINDFMESIAAISQEPISVWWAFTQQPNRDIEAVYEVAHAETSEKAHAAASKIYAPGLNVMYGNAQGEYAWWAAGRLIDRPFSQTTKVFRNGADSLYQPKGWYDFEQNPWSINPANGYTYSANNQPDSIEGHLYPGYYVPHNRAHRITQLLDARNDWDVQSIQAMATDHTSPIDAKSVQVLLALLKPESLSEVEKEAFSVLQNWKGDYSIEQSAPLLFNHWTYQIFRHSHLDELGYELFSTFMGTHEMKKTIAPFFANDSSLWWDNTKTEPKETRQQIVQEAFQETVRLLSERYGAKLSDWQWGKGHQLTHEHAIGKKKPFHLLFNIGPFETPGGNEVINNQGYVWSGAEIEQITFGPAMRRVIDFSDPENSYSILPTGQSGYFMSPHYDDQAEMYVNNQFRKQLMNREEITQGGLRKLVLSPR</sequence>
<dbReference type="PIRSF" id="PIRSF001227">
    <property type="entry name" value="Pen_acylase"/>
    <property type="match status" value="1"/>
</dbReference>
<dbReference type="Pfam" id="PF01804">
    <property type="entry name" value="Penicil_amidase"/>
    <property type="match status" value="1"/>
</dbReference>
<comment type="similarity">
    <text evidence="1">Belongs to the peptidase S45 family.</text>
</comment>
<accession>A0ABT8F4G2</accession>
<dbReference type="RefSeq" id="WP_320003395.1">
    <property type="nucleotide sequence ID" value="NZ_JAUHJS010000002.1"/>
</dbReference>
<keyword evidence="5" id="KW-1185">Reference proteome</keyword>
<dbReference type="InterPro" id="IPR023343">
    <property type="entry name" value="Penicillin_amidase_dom1"/>
</dbReference>
<dbReference type="InterPro" id="IPR029055">
    <property type="entry name" value="Ntn_hydrolases_N"/>
</dbReference>
<dbReference type="Proteomes" id="UP001168552">
    <property type="component" value="Unassembled WGS sequence"/>
</dbReference>
<dbReference type="SUPFAM" id="SSF56235">
    <property type="entry name" value="N-terminal nucleophile aminohydrolases (Ntn hydrolases)"/>
    <property type="match status" value="1"/>
</dbReference>
<evidence type="ECO:0000256" key="1">
    <source>
        <dbReference type="ARBA" id="ARBA00006586"/>
    </source>
</evidence>
<keyword evidence="2 4" id="KW-0378">Hydrolase</keyword>
<dbReference type="EC" id="3.5.1.-" evidence="4"/>
<name>A0ABT8F4G2_9BACT</name>
<gene>
    <name evidence="4" type="ORF">QWY31_05120</name>
</gene>
<dbReference type="InterPro" id="IPR002692">
    <property type="entry name" value="S45"/>
</dbReference>
<dbReference type="Gene3D" id="1.10.439.10">
    <property type="entry name" value="Penicillin Amidohydrolase, domain 1"/>
    <property type="match status" value="1"/>
</dbReference>
<dbReference type="PANTHER" id="PTHR34218">
    <property type="entry name" value="PEPTIDASE S45 PENICILLIN AMIDASE"/>
    <property type="match status" value="1"/>
</dbReference>
<evidence type="ECO:0000313" key="4">
    <source>
        <dbReference type="EMBL" id="MDN4164871.1"/>
    </source>
</evidence>
<keyword evidence="3" id="KW-0865">Zymogen</keyword>
<dbReference type="Gene3D" id="2.30.120.10">
    <property type="match status" value="1"/>
</dbReference>
<dbReference type="Gene3D" id="1.10.1400.10">
    <property type="match status" value="1"/>
</dbReference>
<evidence type="ECO:0000256" key="2">
    <source>
        <dbReference type="ARBA" id="ARBA00022801"/>
    </source>
</evidence>
<protein>
    <submittedName>
        <fullName evidence="4">Penicillin acylase family protein</fullName>
        <ecNumber evidence="4">3.5.1.-</ecNumber>
    </submittedName>
</protein>
<dbReference type="GO" id="GO:0016787">
    <property type="term" value="F:hydrolase activity"/>
    <property type="evidence" value="ECO:0007669"/>
    <property type="project" value="UniProtKB-KW"/>
</dbReference>
<dbReference type="InterPro" id="IPR014395">
    <property type="entry name" value="Pen/GL7ACA/AHL_acylase"/>
</dbReference>
<dbReference type="EMBL" id="JAUHJS010000002">
    <property type="protein sequence ID" value="MDN4164871.1"/>
    <property type="molecule type" value="Genomic_DNA"/>
</dbReference>